<dbReference type="InterPro" id="IPR029052">
    <property type="entry name" value="Metallo-depent_PP-like"/>
</dbReference>
<reference evidence="2" key="1">
    <citation type="submission" date="2017-09" db="EMBL/GenBank/DDBJ databases">
        <title>Depth-based differentiation of microbial function through sediment-hosted aquifers and enrichment of novel symbionts in the deep terrestrial subsurface.</title>
        <authorList>
            <person name="Probst A.J."/>
            <person name="Ladd B."/>
            <person name="Jarett J.K."/>
            <person name="Geller-Mcgrath D.E."/>
            <person name="Sieber C.M.K."/>
            <person name="Emerson J.B."/>
            <person name="Anantharaman K."/>
            <person name="Thomas B.C."/>
            <person name="Malmstrom R."/>
            <person name="Stieglmeier M."/>
            <person name="Klingl A."/>
            <person name="Woyke T."/>
            <person name="Ryan C.M."/>
            <person name="Banfield J.F."/>
        </authorList>
    </citation>
    <scope>NUCLEOTIDE SEQUENCE [LARGE SCALE GENOMIC DNA]</scope>
</reference>
<organism evidence="1 2">
    <name type="scientific">Candidatus Portnoybacteria bacterium CG09_land_8_20_14_0_10_44_13</name>
    <dbReference type="NCBI Taxonomy" id="1974811"/>
    <lineage>
        <taxon>Bacteria</taxon>
        <taxon>Candidatus Portnoyibacteriota</taxon>
    </lineage>
</organism>
<accession>A0A2H0WWU5</accession>
<sequence>MSTETKVVKAPKKRSQWREIVKNYPEILERLRFLVNDSPSFTASQFAQILNEEFKEQLASSNAKISPQHLRNVLMPTERQFTEVNGKITVGDLTEPEKNILLLLKKSPQTVSGLAEHLKIPKEDIFPVIDGLRLRGYDVVVEQGVEQSRVVLRREPAEGELIILPPITKRSIKFLVLSDLCLGLKSQQSDLLATAYEIGKEEEVFFAMIAGNLVAGKPPPKKEKDYFLTTAEEQIGYAVSMIPKAPFKTYFINGPRELTFKDKDDGKNVGEVIASLRSDLAYCGDLKTTFDIGNKGYKVVLIHGGNATAYTKSHPLQGVEESFQEAVNYAYEHSAPFQLVLLGGINSYIYLPRRLPIASGKFNDFDSVALPSLCRATGSEKARKKRDASPVLGCVIATLEFDRDGNLAQIVFDVRDLTAYHKNDDFLRDLEFVPRLGEEEKSVLEFLKNKPRRRGEISRFLKKFDSYVDELIERLRQYGYQIEFEVAGNAFRLMRNFKKAAQPLDIKKFYVKSVKVAAIADTHLGHENERPDLLAKTYEISEAEKVDFISHSGDVFEGEDAYPGQVRELIFHGADNQRNHGLEVWPKSKIPTIFVRATSHELAFLKKCGHDIVDTFVKMAPLHGLYNLQYLGDHKGIVEKNGIKIELVHPKSGIPYGVTYKLQKRIEHLVEIAAPSDAKIMLCGHLHVAATMIYKGMVAFLVPCLEDQTGYLSEKDLIPYLGMWIFEVFCDGLNNITRLVSKYIPFEPKAKERIIKL</sequence>
<dbReference type="EMBL" id="PEZF01000021">
    <property type="protein sequence ID" value="PIS17051.1"/>
    <property type="molecule type" value="Genomic_DNA"/>
</dbReference>
<dbReference type="SUPFAM" id="SSF56300">
    <property type="entry name" value="Metallo-dependent phosphatases"/>
    <property type="match status" value="1"/>
</dbReference>
<evidence type="ECO:0000313" key="1">
    <source>
        <dbReference type="EMBL" id="PIS17051.1"/>
    </source>
</evidence>
<dbReference type="Gene3D" id="3.60.21.10">
    <property type="match status" value="1"/>
</dbReference>
<proteinExistence type="predicted"/>
<gene>
    <name evidence="1" type="ORF">COT61_00645</name>
</gene>
<dbReference type="Proteomes" id="UP000229080">
    <property type="component" value="Unassembled WGS sequence"/>
</dbReference>
<evidence type="ECO:0000313" key="2">
    <source>
        <dbReference type="Proteomes" id="UP000229080"/>
    </source>
</evidence>
<comment type="caution">
    <text evidence="1">The sequence shown here is derived from an EMBL/GenBank/DDBJ whole genome shotgun (WGS) entry which is preliminary data.</text>
</comment>
<dbReference type="AlphaFoldDB" id="A0A2H0WWU5"/>
<protein>
    <recommendedName>
        <fullName evidence="3">Calcineurin-like phosphoesterase domain-containing protein</fullName>
    </recommendedName>
</protein>
<name>A0A2H0WWU5_9BACT</name>
<evidence type="ECO:0008006" key="3">
    <source>
        <dbReference type="Google" id="ProtNLM"/>
    </source>
</evidence>